<feature type="domain" description="PI-PLC Y-box" evidence="2">
    <location>
        <begin position="262"/>
        <end position="360"/>
    </location>
</feature>
<keyword evidence="1" id="KW-1133">Transmembrane helix</keyword>
<dbReference type="GO" id="GO:0006629">
    <property type="term" value="P:lipid metabolic process"/>
    <property type="evidence" value="ECO:0007669"/>
    <property type="project" value="InterPro"/>
</dbReference>
<dbReference type="GO" id="GO:0035556">
    <property type="term" value="P:intracellular signal transduction"/>
    <property type="evidence" value="ECO:0007669"/>
    <property type="project" value="InterPro"/>
</dbReference>
<dbReference type="InterPro" id="IPR001711">
    <property type="entry name" value="PLipase_C_Pinositol-sp_Y"/>
</dbReference>
<evidence type="ECO:0000313" key="3">
    <source>
        <dbReference type="EMBL" id="QHU21471.1"/>
    </source>
</evidence>
<dbReference type="GO" id="GO:0004435">
    <property type="term" value="F:phosphatidylinositol-4,5-bisphosphate phospholipase C activity"/>
    <property type="evidence" value="ECO:0007669"/>
    <property type="project" value="InterPro"/>
</dbReference>
<evidence type="ECO:0000256" key="1">
    <source>
        <dbReference type="SAM" id="Phobius"/>
    </source>
</evidence>
<proteinExistence type="predicted"/>
<dbReference type="Gene3D" id="3.20.20.190">
    <property type="entry name" value="Phosphatidylinositol (PI) phosphodiesterase"/>
    <property type="match status" value="1"/>
</dbReference>
<sequence>MSTSSANTLSTAGSAAKEPAKFFGDIMKYIANAKEKFIIYFISVMIIIIIIMALIYYYMEKSYISRNCKTMDDLYAEKNLKIQNINPSDPDASYTLKDYYIKTAYNCCSIGSYKNSFVSNCIFKDLVRQGVRGFDFEIYSINDQPVVATSTEDDNYYIKETYNYVSFSDIMDIITNTSYAPNPTDPVIFHLRIKSTNQTMYQNFASLFKKYDSFFLGPDYSFENKLKNIGDISLLELKGSSTCKIVIIVDKTNTSFMDCKEFYEYVNMTSNSIFMRALRYYDVKNTPDMVELIEYNKRFMTIAMPDKGPKPANPNPISCREMGCQLIAMNYTNFDEYLAADCAFYDHTGSAFELKPERLRYKQIYIDDPVPQNPANSYETRNVSSDYYQFDI</sequence>
<name>A0A6C0KW40_9ZZZZ</name>
<accession>A0A6C0KW40</accession>
<dbReference type="PROSITE" id="PS50007">
    <property type="entry name" value="PIPLC_X_DOMAIN"/>
    <property type="match status" value="1"/>
</dbReference>
<feature type="transmembrane region" description="Helical" evidence="1">
    <location>
        <begin position="37"/>
        <end position="59"/>
    </location>
</feature>
<keyword evidence="1" id="KW-0812">Transmembrane</keyword>
<keyword evidence="1" id="KW-0472">Membrane</keyword>
<dbReference type="SUPFAM" id="SSF51695">
    <property type="entry name" value="PLC-like phosphodiesterases"/>
    <property type="match status" value="1"/>
</dbReference>
<evidence type="ECO:0000259" key="2">
    <source>
        <dbReference type="PROSITE" id="PS50008"/>
    </source>
</evidence>
<dbReference type="Pfam" id="PF00387">
    <property type="entry name" value="PI-PLC-Y"/>
    <property type="match status" value="1"/>
</dbReference>
<organism evidence="3">
    <name type="scientific">viral metagenome</name>
    <dbReference type="NCBI Taxonomy" id="1070528"/>
    <lineage>
        <taxon>unclassified sequences</taxon>
        <taxon>metagenomes</taxon>
        <taxon>organismal metagenomes</taxon>
    </lineage>
</organism>
<dbReference type="AlphaFoldDB" id="A0A6C0KW40"/>
<dbReference type="InterPro" id="IPR017946">
    <property type="entry name" value="PLC-like_Pdiesterase_TIM-brl"/>
</dbReference>
<dbReference type="PROSITE" id="PS50008">
    <property type="entry name" value="PIPLC_Y_DOMAIN"/>
    <property type="match status" value="1"/>
</dbReference>
<reference evidence="3" key="1">
    <citation type="journal article" date="2020" name="Nature">
        <title>Giant virus diversity and host interactions through global metagenomics.</title>
        <authorList>
            <person name="Schulz F."/>
            <person name="Roux S."/>
            <person name="Paez-Espino D."/>
            <person name="Jungbluth S."/>
            <person name="Walsh D.A."/>
            <person name="Denef V.J."/>
            <person name="McMahon K.D."/>
            <person name="Konstantinidis K.T."/>
            <person name="Eloe-Fadrosh E.A."/>
            <person name="Kyrpides N.C."/>
            <person name="Woyke T."/>
        </authorList>
    </citation>
    <scope>NUCLEOTIDE SEQUENCE</scope>
    <source>
        <strain evidence="3">GVMAG-S-3300013094-109</strain>
    </source>
</reference>
<dbReference type="EMBL" id="MN740990">
    <property type="protein sequence ID" value="QHU21471.1"/>
    <property type="molecule type" value="Genomic_DNA"/>
</dbReference>
<protein>
    <recommendedName>
        <fullName evidence="2">PI-PLC Y-box domain-containing protein</fullName>
    </recommendedName>
</protein>